<evidence type="ECO:0000256" key="5">
    <source>
        <dbReference type="ARBA" id="ARBA00022598"/>
    </source>
</evidence>
<dbReference type="EC" id="6.1.1.20" evidence="13"/>
<dbReference type="OrthoDB" id="9800719at2"/>
<comment type="subunit">
    <text evidence="3 13">Tetramer of two alpha and two beta subunits.</text>
</comment>
<evidence type="ECO:0000313" key="17">
    <source>
        <dbReference type="Proteomes" id="UP000199012"/>
    </source>
</evidence>
<dbReference type="EMBL" id="FOKA01000001">
    <property type="protein sequence ID" value="SFA77618.1"/>
    <property type="molecule type" value="Genomic_DNA"/>
</dbReference>
<feature type="binding site" evidence="13">
    <location>
        <position position="321"/>
    </location>
    <ligand>
        <name>Mg(2+)</name>
        <dbReference type="ChEBI" id="CHEBI:18420"/>
        <note>shared with beta subunit</note>
    </ligand>
</feature>
<dbReference type="CDD" id="cd00496">
    <property type="entry name" value="PheRS_alpha_core"/>
    <property type="match status" value="1"/>
</dbReference>
<keyword evidence="9 13" id="KW-0460">Magnesium</keyword>
<dbReference type="Gene3D" id="3.30.930.10">
    <property type="entry name" value="Bira Bifunctional Protein, Domain 2"/>
    <property type="match status" value="1"/>
</dbReference>
<evidence type="ECO:0000313" key="16">
    <source>
        <dbReference type="EMBL" id="SFA77618.1"/>
    </source>
</evidence>
<protein>
    <recommendedName>
        <fullName evidence="13">Phenylalanine--tRNA ligase alpha subunit</fullName>
        <ecNumber evidence="13">6.1.1.20</ecNumber>
    </recommendedName>
    <alternativeName>
        <fullName evidence="13">Phenylalanyl-tRNA synthetase alpha subunit</fullName>
        <shortName evidence="13">PheRS</shortName>
    </alternativeName>
</protein>
<evidence type="ECO:0000256" key="4">
    <source>
        <dbReference type="ARBA" id="ARBA00022490"/>
    </source>
</evidence>
<dbReference type="InterPro" id="IPR045864">
    <property type="entry name" value="aa-tRNA-synth_II/BPL/LPL"/>
</dbReference>
<keyword evidence="5 13" id="KW-0436">Ligase</keyword>
<dbReference type="GO" id="GO:0006432">
    <property type="term" value="P:phenylalanyl-tRNA aminoacylation"/>
    <property type="evidence" value="ECO:0007669"/>
    <property type="project" value="UniProtKB-UniRule"/>
</dbReference>
<dbReference type="GO" id="GO:0004826">
    <property type="term" value="F:phenylalanine-tRNA ligase activity"/>
    <property type="evidence" value="ECO:0007669"/>
    <property type="project" value="UniProtKB-UniRule"/>
</dbReference>
<comment type="similarity">
    <text evidence="2 13">Belongs to the class-II aminoacyl-tRNA synthetase family. Phe-tRNA synthetase alpha subunit type 1 subfamily.</text>
</comment>
<dbReference type="AlphaFoldDB" id="A0A1I0VN07"/>
<evidence type="ECO:0000259" key="15">
    <source>
        <dbReference type="PROSITE" id="PS50862"/>
    </source>
</evidence>
<dbReference type="PROSITE" id="PS50862">
    <property type="entry name" value="AA_TRNA_LIGASE_II"/>
    <property type="match status" value="1"/>
</dbReference>
<evidence type="ECO:0000256" key="1">
    <source>
        <dbReference type="ARBA" id="ARBA00004496"/>
    </source>
</evidence>
<dbReference type="InterPro" id="IPR002319">
    <property type="entry name" value="Phenylalanyl-tRNA_Synthase"/>
</dbReference>
<dbReference type="RefSeq" id="WP_090030319.1">
    <property type="nucleotide sequence ID" value="NZ_BONM01000003.1"/>
</dbReference>
<evidence type="ECO:0000256" key="9">
    <source>
        <dbReference type="ARBA" id="ARBA00022842"/>
    </source>
</evidence>
<dbReference type="Pfam" id="PF01409">
    <property type="entry name" value="tRNA-synt_2d"/>
    <property type="match status" value="1"/>
</dbReference>
<dbReference type="STRING" id="988821.SAMN05421867_101490"/>
<keyword evidence="8 13" id="KW-0067">ATP-binding</keyword>
<comment type="catalytic activity">
    <reaction evidence="12 13">
        <text>tRNA(Phe) + L-phenylalanine + ATP = L-phenylalanyl-tRNA(Phe) + AMP + diphosphate + H(+)</text>
        <dbReference type="Rhea" id="RHEA:19413"/>
        <dbReference type="Rhea" id="RHEA-COMP:9668"/>
        <dbReference type="Rhea" id="RHEA-COMP:9699"/>
        <dbReference type="ChEBI" id="CHEBI:15378"/>
        <dbReference type="ChEBI" id="CHEBI:30616"/>
        <dbReference type="ChEBI" id="CHEBI:33019"/>
        <dbReference type="ChEBI" id="CHEBI:58095"/>
        <dbReference type="ChEBI" id="CHEBI:78442"/>
        <dbReference type="ChEBI" id="CHEBI:78531"/>
        <dbReference type="ChEBI" id="CHEBI:456215"/>
        <dbReference type="EC" id="6.1.1.20"/>
    </reaction>
</comment>
<reference evidence="17" key="1">
    <citation type="submission" date="2016-10" db="EMBL/GenBank/DDBJ databases">
        <authorList>
            <person name="Varghese N."/>
            <person name="Submissions S."/>
        </authorList>
    </citation>
    <scope>NUCLEOTIDE SEQUENCE [LARGE SCALE GENOMIC DNA]</scope>
    <source>
        <strain evidence="17">CGMCC 4.6945</strain>
    </source>
</reference>
<gene>
    <name evidence="13" type="primary">pheS</name>
    <name evidence="16" type="ORF">SAMN05421867_101490</name>
</gene>
<dbReference type="GO" id="GO:0005737">
    <property type="term" value="C:cytoplasm"/>
    <property type="evidence" value="ECO:0007669"/>
    <property type="project" value="UniProtKB-SubCell"/>
</dbReference>
<evidence type="ECO:0000256" key="3">
    <source>
        <dbReference type="ARBA" id="ARBA00011209"/>
    </source>
</evidence>
<dbReference type="Pfam" id="PF02912">
    <property type="entry name" value="Phe_tRNA-synt_N"/>
    <property type="match status" value="1"/>
</dbReference>
<dbReference type="InterPro" id="IPR004529">
    <property type="entry name" value="Phe-tRNA-synth_IIc_asu"/>
</dbReference>
<dbReference type="HAMAP" id="MF_00281">
    <property type="entry name" value="Phe_tRNA_synth_alpha1"/>
    <property type="match status" value="1"/>
</dbReference>
<dbReference type="InterPro" id="IPR022911">
    <property type="entry name" value="Phe_tRNA_ligase_alpha1_bac"/>
</dbReference>
<keyword evidence="10 13" id="KW-0648">Protein biosynthesis</keyword>
<accession>A0A1I0VN07</accession>
<keyword evidence="6 13" id="KW-0479">Metal-binding</keyword>
<comment type="cofactor">
    <cofactor evidence="13">
        <name>Mg(2+)</name>
        <dbReference type="ChEBI" id="CHEBI:18420"/>
    </cofactor>
    <text evidence="13">Binds 2 magnesium ions per tetramer.</text>
</comment>
<dbReference type="InterPro" id="IPR004188">
    <property type="entry name" value="Phe-tRNA_ligase_II_N"/>
</dbReference>
<comment type="subcellular location">
    <subcellularLocation>
        <location evidence="1 13">Cytoplasm</location>
    </subcellularLocation>
</comment>
<evidence type="ECO:0000256" key="6">
    <source>
        <dbReference type="ARBA" id="ARBA00022723"/>
    </source>
</evidence>
<evidence type="ECO:0000256" key="11">
    <source>
        <dbReference type="ARBA" id="ARBA00023146"/>
    </source>
</evidence>
<dbReference type="Proteomes" id="UP000199012">
    <property type="component" value="Unassembled WGS sequence"/>
</dbReference>
<sequence>MPDTDPAAVPAAVPASAPASEPASAPVAAPVADRPDAPAGDAAALSPLDEAGVAAAVDAALAAVATAGDLEALRAARTAHLGERSPLALANRAIGTLPGPDKAAAGKLLGGARGRLGRALAEREAALEAERDARVLVEERVDMTLPADRRAPGARHPLEVLQQRVADVFVAMGWEIAEGPEVEAEWFNFDALNFGPDHPARQMQDTFFVAGAERAGAAGSGAAAEATSGSGLVLRTHTSPVQARTLLDRELPVYIACPGKVFRTDALDATHTPVFHQVEGLAVDRGLTMAHLKGTLDHFARAMFGPEARTRLRPSYFPFTEPSAEMDLWFPQKKGGPGWIEWGGCGMVNPDVLRSAGIDPGEYSGFAFGMGIERTLMLRHGIADMHDMVEGDVRFSLGLRGVL</sequence>
<evidence type="ECO:0000256" key="14">
    <source>
        <dbReference type="SAM" id="MobiDB-lite"/>
    </source>
</evidence>
<organism evidence="16 17">
    <name type="scientific">Cellulomonas marina</name>
    <dbReference type="NCBI Taxonomy" id="988821"/>
    <lineage>
        <taxon>Bacteria</taxon>
        <taxon>Bacillati</taxon>
        <taxon>Actinomycetota</taxon>
        <taxon>Actinomycetes</taxon>
        <taxon>Micrococcales</taxon>
        <taxon>Cellulomonadaceae</taxon>
        <taxon>Cellulomonas</taxon>
    </lineage>
</organism>
<dbReference type="SUPFAM" id="SSF55681">
    <property type="entry name" value="Class II aaRS and biotin synthetases"/>
    <property type="match status" value="1"/>
</dbReference>
<feature type="domain" description="Aminoacyl-transfer RNA synthetases class-II family profile" evidence="15">
    <location>
        <begin position="161"/>
        <end position="378"/>
    </location>
</feature>
<keyword evidence="11 13" id="KW-0030">Aminoacyl-tRNA synthetase</keyword>
<evidence type="ECO:0000256" key="2">
    <source>
        <dbReference type="ARBA" id="ARBA00010207"/>
    </source>
</evidence>
<dbReference type="PANTHER" id="PTHR11538:SF41">
    <property type="entry name" value="PHENYLALANINE--TRNA LIGASE, MITOCHONDRIAL"/>
    <property type="match status" value="1"/>
</dbReference>
<keyword evidence="17" id="KW-1185">Reference proteome</keyword>
<evidence type="ECO:0000256" key="10">
    <source>
        <dbReference type="ARBA" id="ARBA00022917"/>
    </source>
</evidence>
<evidence type="ECO:0000256" key="8">
    <source>
        <dbReference type="ARBA" id="ARBA00022840"/>
    </source>
</evidence>
<keyword evidence="4 13" id="KW-0963">Cytoplasm</keyword>
<dbReference type="GO" id="GO:0000287">
    <property type="term" value="F:magnesium ion binding"/>
    <property type="evidence" value="ECO:0007669"/>
    <property type="project" value="UniProtKB-UniRule"/>
</dbReference>
<name>A0A1I0VN07_9CELL</name>
<dbReference type="GO" id="GO:0005524">
    <property type="term" value="F:ATP binding"/>
    <property type="evidence" value="ECO:0007669"/>
    <property type="project" value="UniProtKB-UniRule"/>
</dbReference>
<evidence type="ECO:0000256" key="12">
    <source>
        <dbReference type="ARBA" id="ARBA00049255"/>
    </source>
</evidence>
<dbReference type="InterPro" id="IPR010978">
    <property type="entry name" value="tRNA-bd_arm"/>
</dbReference>
<dbReference type="NCBIfam" id="TIGR00468">
    <property type="entry name" value="pheS"/>
    <property type="match status" value="1"/>
</dbReference>
<keyword evidence="7 13" id="KW-0547">Nucleotide-binding</keyword>
<dbReference type="PANTHER" id="PTHR11538">
    <property type="entry name" value="PHENYLALANYL-TRNA SYNTHETASE"/>
    <property type="match status" value="1"/>
</dbReference>
<dbReference type="SUPFAM" id="SSF46589">
    <property type="entry name" value="tRNA-binding arm"/>
    <property type="match status" value="1"/>
</dbReference>
<evidence type="ECO:0000256" key="7">
    <source>
        <dbReference type="ARBA" id="ARBA00022741"/>
    </source>
</evidence>
<dbReference type="InterPro" id="IPR006195">
    <property type="entry name" value="aa-tRNA-synth_II"/>
</dbReference>
<dbReference type="GO" id="GO:0000049">
    <property type="term" value="F:tRNA binding"/>
    <property type="evidence" value="ECO:0007669"/>
    <property type="project" value="InterPro"/>
</dbReference>
<feature type="region of interest" description="Disordered" evidence="14">
    <location>
        <begin position="1"/>
        <end position="39"/>
    </location>
</feature>
<evidence type="ECO:0000256" key="13">
    <source>
        <dbReference type="HAMAP-Rule" id="MF_00281"/>
    </source>
</evidence>
<proteinExistence type="inferred from homology"/>